<reference evidence="3" key="1">
    <citation type="journal article" date="2019" name="Int. J. Syst. Evol. Microbiol.">
        <title>The Global Catalogue of Microorganisms (GCM) 10K type strain sequencing project: providing services to taxonomists for standard genome sequencing and annotation.</title>
        <authorList>
            <consortium name="The Broad Institute Genomics Platform"/>
            <consortium name="The Broad Institute Genome Sequencing Center for Infectious Disease"/>
            <person name="Wu L."/>
            <person name="Ma J."/>
        </authorList>
    </citation>
    <scope>NUCLEOTIDE SEQUENCE [LARGE SCALE GENOMIC DNA]</scope>
    <source>
        <strain evidence="3">CCUG 60214</strain>
    </source>
</reference>
<name>A0ABW3R7B8_9PSEU</name>
<dbReference type="RefSeq" id="WP_380730615.1">
    <property type="nucleotide sequence ID" value="NZ_JBHTLK010000447.1"/>
</dbReference>
<proteinExistence type="predicted"/>
<accession>A0ABW3R7B8</accession>
<feature type="region of interest" description="Disordered" evidence="1">
    <location>
        <begin position="65"/>
        <end position="93"/>
    </location>
</feature>
<keyword evidence="3" id="KW-1185">Reference proteome</keyword>
<gene>
    <name evidence="2" type="ORF">ACFQ3T_36200</name>
</gene>
<feature type="compositionally biased region" description="Basic and acidic residues" evidence="1">
    <location>
        <begin position="65"/>
        <end position="77"/>
    </location>
</feature>
<evidence type="ECO:0000313" key="3">
    <source>
        <dbReference type="Proteomes" id="UP001597168"/>
    </source>
</evidence>
<evidence type="ECO:0000313" key="2">
    <source>
        <dbReference type="EMBL" id="MFD1152610.1"/>
    </source>
</evidence>
<organism evidence="2 3">
    <name type="scientific">Saccharothrix hoggarensis</name>
    <dbReference type="NCBI Taxonomy" id="913853"/>
    <lineage>
        <taxon>Bacteria</taxon>
        <taxon>Bacillati</taxon>
        <taxon>Actinomycetota</taxon>
        <taxon>Actinomycetes</taxon>
        <taxon>Pseudonocardiales</taxon>
        <taxon>Pseudonocardiaceae</taxon>
        <taxon>Saccharothrix</taxon>
    </lineage>
</organism>
<comment type="caution">
    <text evidence="2">The sequence shown here is derived from an EMBL/GenBank/DDBJ whole genome shotgun (WGS) entry which is preliminary data.</text>
</comment>
<protein>
    <submittedName>
        <fullName evidence="2">Uncharacterized protein</fullName>
    </submittedName>
</protein>
<dbReference type="EMBL" id="JBHTLK010000447">
    <property type="protein sequence ID" value="MFD1152610.1"/>
    <property type="molecule type" value="Genomic_DNA"/>
</dbReference>
<sequence>MTAARFAARAARYTAAVLALAEHFATCGSVPRTGPDAVDWWLELADLWGDVALYADDPFVNDRAHQAAENAERHAAEITDTTTSAADGIAPAA</sequence>
<dbReference type="Proteomes" id="UP001597168">
    <property type="component" value="Unassembled WGS sequence"/>
</dbReference>
<evidence type="ECO:0000256" key="1">
    <source>
        <dbReference type="SAM" id="MobiDB-lite"/>
    </source>
</evidence>